<sequence length="78" mass="9196">MRAELVTTAEYVLNRTGKSSVEGANPYELCMKKKPHLKNLRIISSNCYEHVPVQKRKEMDKGYLVGYDCDERYRIWLK</sequence>
<dbReference type="Proteomes" id="UP000499080">
    <property type="component" value="Unassembled WGS sequence"/>
</dbReference>
<proteinExistence type="predicted"/>
<name>A0A4Y2PY81_ARAVE</name>
<dbReference type="OrthoDB" id="413361at2759"/>
<dbReference type="AlphaFoldDB" id="A0A4Y2PY81"/>
<protein>
    <submittedName>
        <fullName evidence="1">Uncharacterized protein</fullName>
    </submittedName>
</protein>
<evidence type="ECO:0000313" key="2">
    <source>
        <dbReference type="Proteomes" id="UP000499080"/>
    </source>
</evidence>
<comment type="caution">
    <text evidence="1">The sequence shown here is derived from an EMBL/GenBank/DDBJ whole genome shotgun (WGS) entry which is preliminary data.</text>
</comment>
<dbReference type="EMBL" id="BGPR01012457">
    <property type="protein sequence ID" value="GBN56144.1"/>
    <property type="molecule type" value="Genomic_DNA"/>
</dbReference>
<gene>
    <name evidence="1" type="ORF">AVEN_215296_1</name>
</gene>
<keyword evidence="2" id="KW-1185">Reference proteome</keyword>
<evidence type="ECO:0000313" key="1">
    <source>
        <dbReference type="EMBL" id="GBN56144.1"/>
    </source>
</evidence>
<accession>A0A4Y2PY81</accession>
<reference evidence="1 2" key="1">
    <citation type="journal article" date="2019" name="Sci. Rep.">
        <title>Orb-weaving spider Araneus ventricosus genome elucidates the spidroin gene catalogue.</title>
        <authorList>
            <person name="Kono N."/>
            <person name="Nakamura H."/>
            <person name="Ohtoshi R."/>
            <person name="Moran D.A.P."/>
            <person name="Shinohara A."/>
            <person name="Yoshida Y."/>
            <person name="Fujiwara M."/>
            <person name="Mori M."/>
            <person name="Tomita M."/>
            <person name="Arakawa K."/>
        </authorList>
    </citation>
    <scope>NUCLEOTIDE SEQUENCE [LARGE SCALE GENOMIC DNA]</scope>
</reference>
<organism evidence="1 2">
    <name type="scientific">Araneus ventricosus</name>
    <name type="common">Orbweaver spider</name>
    <name type="synonym">Epeira ventricosa</name>
    <dbReference type="NCBI Taxonomy" id="182803"/>
    <lineage>
        <taxon>Eukaryota</taxon>
        <taxon>Metazoa</taxon>
        <taxon>Ecdysozoa</taxon>
        <taxon>Arthropoda</taxon>
        <taxon>Chelicerata</taxon>
        <taxon>Arachnida</taxon>
        <taxon>Araneae</taxon>
        <taxon>Araneomorphae</taxon>
        <taxon>Entelegynae</taxon>
        <taxon>Araneoidea</taxon>
        <taxon>Araneidae</taxon>
        <taxon>Araneus</taxon>
    </lineage>
</organism>